<reference evidence="1" key="1">
    <citation type="submission" date="2019-08" db="EMBL/GenBank/DDBJ databases">
        <title>The genome of the North American firefly Photinus pyralis.</title>
        <authorList>
            <consortium name="Photinus pyralis genome working group"/>
            <person name="Fallon T.R."/>
            <person name="Sander Lower S.E."/>
            <person name="Weng J.-K."/>
        </authorList>
    </citation>
    <scope>NUCLEOTIDE SEQUENCE</scope>
    <source>
        <strain evidence="1">TRF0915ILg1</strain>
        <tissue evidence="1">Whole body</tissue>
    </source>
</reference>
<dbReference type="GO" id="GO:0008305">
    <property type="term" value="C:integrin complex"/>
    <property type="evidence" value="ECO:0007669"/>
    <property type="project" value="TreeGrafter"/>
</dbReference>
<dbReference type="Proteomes" id="UP000801492">
    <property type="component" value="Unassembled WGS sequence"/>
</dbReference>
<dbReference type="GO" id="GO:0009897">
    <property type="term" value="C:external side of plasma membrane"/>
    <property type="evidence" value="ECO:0007669"/>
    <property type="project" value="TreeGrafter"/>
</dbReference>
<dbReference type="GO" id="GO:0005178">
    <property type="term" value="F:integrin binding"/>
    <property type="evidence" value="ECO:0007669"/>
    <property type="project" value="TreeGrafter"/>
</dbReference>
<gene>
    <name evidence="1" type="ORF">ILUMI_24918</name>
</gene>
<comment type="caution">
    <text evidence="1">The sequence shown here is derived from an EMBL/GenBank/DDBJ whole genome shotgun (WGS) entry which is preliminary data.</text>
</comment>
<name>A0A8K0G065_IGNLU</name>
<dbReference type="SUPFAM" id="SSF69318">
    <property type="entry name" value="Integrin alpha N-terminal domain"/>
    <property type="match status" value="1"/>
</dbReference>
<evidence type="ECO:0000313" key="1">
    <source>
        <dbReference type="EMBL" id="KAF2881251.1"/>
    </source>
</evidence>
<organism evidence="1 2">
    <name type="scientific">Ignelater luminosus</name>
    <name type="common">Cucubano</name>
    <name type="synonym">Pyrophorus luminosus</name>
    <dbReference type="NCBI Taxonomy" id="2038154"/>
    <lineage>
        <taxon>Eukaryota</taxon>
        <taxon>Metazoa</taxon>
        <taxon>Ecdysozoa</taxon>
        <taxon>Arthropoda</taxon>
        <taxon>Hexapoda</taxon>
        <taxon>Insecta</taxon>
        <taxon>Pterygota</taxon>
        <taxon>Neoptera</taxon>
        <taxon>Endopterygota</taxon>
        <taxon>Coleoptera</taxon>
        <taxon>Polyphaga</taxon>
        <taxon>Elateriformia</taxon>
        <taxon>Elateroidea</taxon>
        <taxon>Elateridae</taxon>
        <taxon>Agrypninae</taxon>
        <taxon>Pyrophorini</taxon>
        <taxon>Ignelater</taxon>
    </lineage>
</organism>
<dbReference type="EMBL" id="VTPC01090836">
    <property type="protein sequence ID" value="KAF2881251.1"/>
    <property type="molecule type" value="Genomic_DNA"/>
</dbReference>
<dbReference type="GO" id="GO:0007160">
    <property type="term" value="P:cell-matrix adhesion"/>
    <property type="evidence" value="ECO:0007669"/>
    <property type="project" value="TreeGrafter"/>
</dbReference>
<dbReference type="Gene3D" id="2.130.10.130">
    <property type="entry name" value="Integrin alpha, N-terminal"/>
    <property type="match status" value="1"/>
</dbReference>
<dbReference type="PANTHER" id="PTHR23220:SF133">
    <property type="entry name" value="INTEGRIN ALPHA-PS2"/>
    <property type="match status" value="1"/>
</dbReference>
<keyword evidence="2" id="KW-1185">Reference proteome</keyword>
<dbReference type="GO" id="GO:0098609">
    <property type="term" value="P:cell-cell adhesion"/>
    <property type="evidence" value="ECO:0007669"/>
    <property type="project" value="TreeGrafter"/>
</dbReference>
<sequence length="62" mass="7127">ACASRYVWFTTSREERRDPVGTCYIARDDFRKFSEYSPCRTSLFGYHRQGSCQAGFSSGISK</sequence>
<feature type="non-terminal residue" evidence="1">
    <location>
        <position position="62"/>
    </location>
</feature>
<evidence type="ECO:0000313" key="2">
    <source>
        <dbReference type="Proteomes" id="UP000801492"/>
    </source>
</evidence>
<proteinExistence type="predicted"/>
<dbReference type="GO" id="GO:0033627">
    <property type="term" value="P:cell adhesion mediated by integrin"/>
    <property type="evidence" value="ECO:0007669"/>
    <property type="project" value="TreeGrafter"/>
</dbReference>
<dbReference type="AlphaFoldDB" id="A0A8K0G065"/>
<protein>
    <submittedName>
        <fullName evidence="1">Uncharacterized protein</fullName>
    </submittedName>
</protein>
<dbReference type="OrthoDB" id="5317514at2759"/>
<dbReference type="InterPro" id="IPR028994">
    <property type="entry name" value="Integrin_alpha_N"/>
</dbReference>
<feature type="non-terminal residue" evidence="1">
    <location>
        <position position="1"/>
    </location>
</feature>
<dbReference type="PANTHER" id="PTHR23220">
    <property type="entry name" value="INTEGRIN ALPHA"/>
    <property type="match status" value="1"/>
</dbReference>
<accession>A0A8K0G065</accession>
<dbReference type="GO" id="GO:0007229">
    <property type="term" value="P:integrin-mediated signaling pathway"/>
    <property type="evidence" value="ECO:0007669"/>
    <property type="project" value="TreeGrafter"/>
</dbReference>